<proteinExistence type="predicted"/>
<reference evidence="2 3" key="1">
    <citation type="journal article" date="2014" name="BMC Genomics">
        <title>Comparative genomics of Bradyrhizobium japonicum CPAC 15 and Bradyrhizobium diazoefficiens CPAC 7: elite model strains for understanding symbiotic performance with soybean.</title>
        <authorList>
            <person name="Siqueira A.F."/>
            <person name="Ormeno-Orrillo E."/>
            <person name="Souza R.C."/>
            <person name="Rodrigues E.P."/>
            <person name="Almeida L.G."/>
            <person name="Barcellos F.G."/>
            <person name="Batista J.S."/>
            <person name="Nakatami A.S."/>
            <person name="Martinez-Romero E."/>
            <person name="Vasconcelos A.T."/>
            <person name="Hungria M."/>
        </authorList>
    </citation>
    <scope>NUCLEOTIDE SEQUENCE [LARGE SCALE GENOMIC DNA]</scope>
    <source>
        <strain evidence="2 3">SEMIA 5080</strain>
    </source>
</reference>
<feature type="region of interest" description="Disordered" evidence="1">
    <location>
        <begin position="1"/>
        <end position="22"/>
    </location>
</feature>
<comment type="caution">
    <text evidence="2">The sequence shown here is derived from an EMBL/GenBank/DDBJ whole genome shotgun (WGS) entry which is preliminary data.</text>
</comment>
<name>A0A837C5G8_9BRAD</name>
<evidence type="ECO:0000313" key="3">
    <source>
        <dbReference type="Proteomes" id="UP000024900"/>
    </source>
</evidence>
<protein>
    <submittedName>
        <fullName evidence="2">Uncharacterized protein</fullName>
    </submittedName>
</protein>
<evidence type="ECO:0000313" key="2">
    <source>
        <dbReference type="EMBL" id="KGJ64261.1"/>
    </source>
</evidence>
<dbReference type="Proteomes" id="UP000024900">
    <property type="component" value="Unassembled WGS sequence"/>
</dbReference>
<organism evidence="2 3">
    <name type="scientific">Bradyrhizobium diazoefficiens SEMIA 5080</name>
    <dbReference type="NCBI Taxonomy" id="754504"/>
    <lineage>
        <taxon>Bacteria</taxon>
        <taxon>Pseudomonadati</taxon>
        <taxon>Pseudomonadota</taxon>
        <taxon>Alphaproteobacteria</taxon>
        <taxon>Hyphomicrobiales</taxon>
        <taxon>Nitrobacteraceae</taxon>
        <taxon>Bradyrhizobium</taxon>
    </lineage>
</organism>
<gene>
    <name evidence="2" type="ORF">BJA5080_06063</name>
</gene>
<dbReference type="AlphaFoldDB" id="A0A837C5G8"/>
<accession>A0A837C5G8</accession>
<evidence type="ECO:0000256" key="1">
    <source>
        <dbReference type="SAM" id="MobiDB-lite"/>
    </source>
</evidence>
<sequence>MIPRSSRRVETDRSPVRVKSSGRPICQAVSGLPQTADMTIAHVALGSGPLTDHLRVTKYGLLAEADVSGGITGTCGSITDVNPVGK</sequence>
<dbReference type="EMBL" id="ADOU02000008">
    <property type="protein sequence ID" value="KGJ64261.1"/>
    <property type="molecule type" value="Genomic_DNA"/>
</dbReference>